<dbReference type="AlphaFoldDB" id="A0A0L6UF74"/>
<accession>A0A0L6UF74</accession>
<comment type="caution">
    <text evidence="1">The sequence shown here is derived from an EMBL/GenBank/DDBJ whole genome shotgun (WGS) entry which is preliminary data.</text>
</comment>
<name>A0A0L6UF74_9BASI</name>
<organism evidence="1 2">
    <name type="scientific">Puccinia sorghi</name>
    <dbReference type="NCBI Taxonomy" id="27349"/>
    <lineage>
        <taxon>Eukaryota</taxon>
        <taxon>Fungi</taxon>
        <taxon>Dikarya</taxon>
        <taxon>Basidiomycota</taxon>
        <taxon>Pucciniomycotina</taxon>
        <taxon>Pucciniomycetes</taxon>
        <taxon>Pucciniales</taxon>
        <taxon>Pucciniaceae</taxon>
        <taxon>Puccinia</taxon>
    </lineage>
</organism>
<proteinExistence type="predicted"/>
<reference evidence="1 2" key="1">
    <citation type="submission" date="2015-08" db="EMBL/GenBank/DDBJ databases">
        <title>Next Generation Sequencing and Analysis of the Genome of Puccinia sorghi L Schw, the Causal Agent of Maize Common Rust.</title>
        <authorList>
            <person name="Rochi L."/>
            <person name="Burguener G."/>
            <person name="Darino M."/>
            <person name="Turjanski A."/>
            <person name="Kreff E."/>
            <person name="Dieguez M.J."/>
            <person name="Sacco F."/>
        </authorList>
    </citation>
    <scope>NUCLEOTIDE SEQUENCE [LARGE SCALE GENOMIC DNA]</scope>
    <source>
        <strain evidence="1 2">RO10H11247</strain>
    </source>
</reference>
<dbReference type="EMBL" id="LAVV01011974">
    <property type="protein sequence ID" value="KNZ47181.1"/>
    <property type="molecule type" value="Genomic_DNA"/>
</dbReference>
<evidence type="ECO:0000313" key="1">
    <source>
        <dbReference type="EMBL" id="KNZ47181.1"/>
    </source>
</evidence>
<dbReference type="Proteomes" id="UP000037035">
    <property type="component" value="Unassembled WGS sequence"/>
</dbReference>
<dbReference type="VEuPathDB" id="FungiDB:VP01_662g10"/>
<keyword evidence="2" id="KW-1185">Reference proteome</keyword>
<sequence>MTEDSRIPLEKGKAVNPLEDWELKKHPKMCQLQRWSLAGRSPSLNSRMIKGSCFTMRHAENQPLCPNG</sequence>
<protein>
    <submittedName>
        <fullName evidence="1">Uncharacterized protein</fullName>
    </submittedName>
</protein>
<evidence type="ECO:0000313" key="2">
    <source>
        <dbReference type="Proteomes" id="UP000037035"/>
    </source>
</evidence>
<gene>
    <name evidence="1" type="ORF">VP01_662g10</name>
</gene>